<dbReference type="GO" id="GO:0016020">
    <property type="term" value="C:membrane"/>
    <property type="evidence" value="ECO:0007669"/>
    <property type="project" value="UniProtKB-SubCell"/>
</dbReference>
<organism evidence="6 7">
    <name type="scientific">Pristionchus mayeri</name>
    <dbReference type="NCBI Taxonomy" id="1317129"/>
    <lineage>
        <taxon>Eukaryota</taxon>
        <taxon>Metazoa</taxon>
        <taxon>Ecdysozoa</taxon>
        <taxon>Nematoda</taxon>
        <taxon>Chromadorea</taxon>
        <taxon>Rhabditida</taxon>
        <taxon>Rhabditina</taxon>
        <taxon>Diplogasteromorpha</taxon>
        <taxon>Diplogasteroidea</taxon>
        <taxon>Neodiplogasteridae</taxon>
        <taxon>Pristionchus</taxon>
    </lineage>
</organism>
<comment type="subcellular location">
    <subcellularLocation>
        <location evidence="1">Membrane</location>
    </subcellularLocation>
</comment>
<dbReference type="InterPro" id="IPR000276">
    <property type="entry name" value="GPCR_Rhodpsn"/>
</dbReference>
<evidence type="ECO:0000256" key="1">
    <source>
        <dbReference type="ARBA" id="ARBA00004370"/>
    </source>
</evidence>
<feature type="transmembrane region" description="Helical" evidence="5">
    <location>
        <begin position="48"/>
        <end position="73"/>
    </location>
</feature>
<dbReference type="EMBL" id="BTRK01000006">
    <property type="protein sequence ID" value="GMR58873.1"/>
    <property type="molecule type" value="Genomic_DNA"/>
</dbReference>
<name>A0AAN5IAK2_9BILA</name>
<sequence>MTRTQCYSSIFVYTYCINHQCFLVLVLVCDIAFCMLRPLKYHSISVIPYVHLVQIPCYLFAFSFLVVGFFTMNDEMVLACNPPLAYSFPVMDVWNVCYLAVNASTLIIYSSALVFTACCGGITRLSSSKLSPQSLATQQRIIKSLSALLIIFCFSWFLGAVAVRGPMVFRMHPKFIAFVQTYAVIPAILSYAQTYYIYFLVSRDYREAFRKIGIFGF</sequence>
<dbReference type="PANTHER" id="PTHR23360">
    <property type="entry name" value="G-PROTEIN COUPLED RECEPTORS FAMILY 1 PROFILE DOMAIN-CONTAINING PROTEIN-RELATED"/>
    <property type="match status" value="1"/>
</dbReference>
<keyword evidence="7" id="KW-1185">Reference proteome</keyword>
<feature type="transmembrane region" description="Helical" evidence="5">
    <location>
        <begin position="12"/>
        <end position="36"/>
    </location>
</feature>
<dbReference type="AlphaFoldDB" id="A0AAN5IAK2"/>
<keyword evidence="4 5" id="KW-0472">Membrane</keyword>
<dbReference type="GO" id="GO:0004930">
    <property type="term" value="F:G protein-coupled receptor activity"/>
    <property type="evidence" value="ECO:0007669"/>
    <property type="project" value="InterPro"/>
</dbReference>
<evidence type="ECO:0000256" key="5">
    <source>
        <dbReference type="SAM" id="Phobius"/>
    </source>
</evidence>
<accession>A0AAN5IAK2</accession>
<keyword evidence="3 5" id="KW-1133">Transmembrane helix</keyword>
<dbReference type="InterPro" id="IPR019424">
    <property type="entry name" value="7TM_GPCR_Srsx"/>
</dbReference>
<dbReference type="SUPFAM" id="SSF81321">
    <property type="entry name" value="Family A G protein-coupled receptor-like"/>
    <property type="match status" value="1"/>
</dbReference>
<proteinExistence type="predicted"/>
<evidence type="ECO:0000313" key="7">
    <source>
        <dbReference type="Proteomes" id="UP001328107"/>
    </source>
</evidence>
<comment type="caution">
    <text evidence="6">The sequence shown here is derived from an EMBL/GenBank/DDBJ whole genome shotgun (WGS) entry which is preliminary data.</text>
</comment>
<evidence type="ECO:0000256" key="2">
    <source>
        <dbReference type="ARBA" id="ARBA00022692"/>
    </source>
</evidence>
<feature type="transmembrane region" description="Helical" evidence="5">
    <location>
        <begin position="93"/>
        <end position="123"/>
    </location>
</feature>
<dbReference type="Proteomes" id="UP001328107">
    <property type="component" value="Unassembled WGS sequence"/>
</dbReference>
<protein>
    <recommendedName>
        <fullName evidence="8">G protein-coupled receptor</fullName>
    </recommendedName>
</protein>
<gene>
    <name evidence="6" type="ORF">PMAYCL1PPCAC_29068</name>
</gene>
<dbReference type="Pfam" id="PF10320">
    <property type="entry name" value="7TM_GPCR_Srsx"/>
    <property type="match status" value="1"/>
</dbReference>
<dbReference type="PANTHER" id="PTHR23360:SF37">
    <property type="entry name" value="G-PROTEIN COUPLED RECEPTORS FAMILY 1 PROFILE DOMAIN-CONTAINING PROTEIN"/>
    <property type="match status" value="1"/>
</dbReference>
<evidence type="ECO:0000256" key="4">
    <source>
        <dbReference type="ARBA" id="ARBA00023136"/>
    </source>
</evidence>
<evidence type="ECO:0000313" key="6">
    <source>
        <dbReference type="EMBL" id="GMR58873.1"/>
    </source>
</evidence>
<feature type="transmembrane region" description="Helical" evidence="5">
    <location>
        <begin position="175"/>
        <end position="201"/>
    </location>
</feature>
<feature type="transmembrane region" description="Helical" evidence="5">
    <location>
        <begin position="144"/>
        <end position="163"/>
    </location>
</feature>
<feature type="non-terminal residue" evidence="6">
    <location>
        <position position="217"/>
    </location>
</feature>
<reference evidence="7" key="1">
    <citation type="submission" date="2022-10" db="EMBL/GenBank/DDBJ databases">
        <title>Genome assembly of Pristionchus species.</title>
        <authorList>
            <person name="Yoshida K."/>
            <person name="Sommer R.J."/>
        </authorList>
    </citation>
    <scope>NUCLEOTIDE SEQUENCE [LARGE SCALE GENOMIC DNA]</scope>
    <source>
        <strain evidence="7">RS5460</strain>
    </source>
</reference>
<dbReference type="Gene3D" id="1.20.1070.10">
    <property type="entry name" value="Rhodopsin 7-helix transmembrane proteins"/>
    <property type="match status" value="1"/>
</dbReference>
<evidence type="ECO:0000256" key="3">
    <source>
        <dbReference type="ARBA" id="ARBA00022989"/>
    </source>
</evidence>
<dbReference type="InterPro" id="IPR047130">
    <property type="entry name" value="7TM_GPCR_Srsx_nematod"/>
</dbReference>
<dbReference type="SMART" id="SM01381">
    <property type="entry name" value="7TM_GPCR_Srsx"/>
    <property type="match status" value="1"/>
</dbReference>
<keyword evidence="2 5" id="KW-0812">Transmembrane</keyword>
<evidence type="ECO:0008006" key="8">
    <source>
        <dbReference type="Google" id="ProtNLM"/>
    </source>
</evidence>